<dbReference type="InterPro" id="IPR003675">
    <property type="entry name" value="Rce1/LyrA-like_dom"/>
</dbReference>
<reference evidence="4 5" key="1">
    <citation type="journal article" date="2019" name="Int. J. Syst. Evol. Microbiol.">
        <title>The Global Catalogue of Microorganisms (GCM) 10K type strain sequencing project: providing services to taxonomists for standard genome sequencing and annotation.</title>
        <authorList>
            <consortium name="The Broad Institute Genomics Platform"/>
            <consortium name="The Broad Institute Genome Sequencing Center for Infectious Disease"/>
            <person name="Wu L."/>
            <person name="Ma J."/>
        </authorList>
    </citation>
    <scope>NUCLEOTIDE SEQUENCE [LARGE SCALE GENOMIC DNA]</scope>
    <source>
        <strain evidence="4 5">JCM 11117</strain>
    </source>
</reference>
<evidence type="ECO:0000256" key="1">
    <source>
        <dbReference type="SAM" id="MobiDB-lite"/>
    </source>
</evidence>
<keyword evidence="2" id="KW-0812">Transmembrane</keyword>
<dbReference type="EMBL" id="BAAAHP010000032">
    <property type="protein sequence ID" value="GAA0926349.1"/>
    <property type="molecule type" value="Genomic_DNA"/>
</dbReference>
<keyword evidence="2" id="KW-1133">Transmembrane helix</keyword>
<accession>A0ABN1PD21</accession>
<feature type="transmembrane region" description="Helical" evidence="2">
    <location>
        <begin position="94"/>
        <end position="114"/>
    </location>
</feature>
<dbReference type="PANTHER" id="PTHR35797:SF1">
    <property type="entry name" value="PROTEASE"/>
    <property type="match status" value="1"/>
</dbReference>
<keyword evidence="2" id="KW-0472">Membrane</keyword>
<evidence type="ECO:0000313" key="4">
    <source>
        <dbReference type="EMBL" id="GAA0926349.1"/>
    </source>
</evidence>
<dbReference type="PANTHER" id="PTHR35797">
    <property type="entry name" value="PROTEASE-RELATED"/>
    <property type="match status" value="1"/>
</dbReference>
<evidence type="ECO:0000259" key="3">
    <source>
        <dbReference type="Pfam" id="PF02517"/>
    </source>
</evidence>
<sequence length="313" mass="32530">MDRGRAGGALVGRLLRLVGSRPLTSYVVMTFALSWVWFGLALGVWGLPLQGAAGFLGTLLGPCLAGFALTALLRGWAGVRHLLRRLVLWRVAPGWYLIAVLAWPALLVAAVLALPGSPQAGGPPPVLSAAGFLGLYLSILVFGGPLGEEPGWRGFALPGLQERCGPLVGALLLGVLHGTWHLPIYLLIPGYNGAPPGLAAALGQFLLFVVGVTAGSVAVTWLFNNTRGSLLIAVLHHAATNTAGIVVSAVLPGTAVLPALGEVRLPLQIAAALLIIAATRGRLSYERYRRETAADGPWPQASGEPRGTTSPAR</sequence>
<proteinExistence type="predicted"/>
<feature type="region of interest" description="Disordered" evidence="1">
    <location>
        <begin position="292"/>
        <end position="313"/>
    </location>
</feature>
<feature type="transmembrane region" description="Helical" evidence="2">
    <location>
        <begin position="53"/>
        <end position="73"/>
    </location>
</feature>
<dbReference type="RefSeq" id="WP_343939666.1">
    <property type="nucleotide sequence ID" value="NZ_BAAAHP010000032.1"/>
</dbReference>
<feature type="transmembrane region" description="Helical" evidence="2">
    <location>
        <begin position="167"/>
        <end position="188"/>
    </location>
</feature>
<dbReference type="InterPro" id="IPR042150">
    <property type="entry name" value="MmRce1-like"/>
</dbReference>
<protein>
    <submittedName>
        <fullName evidence="4">Type II CAAX endopeptidase family protein</fullName>
    </submittedName>
</protein>
<dbReference type="Pfam" id="PF02517">
    <property type="entry name" value="Rce1-like"/>
    <property type="match status" value="1"/>
</dbReference>
<feature type="transmembrane region" description="Helical" evidence="2">
    <location>
        <begin position="230"/>
        <end position="251"/>
    </location>
</feature>
<feature type="transmembrane region" description="Helical" evidence="2">
    <location>
        <begin position="23"/>
        <end position="47"/>
    </location>
</feature>
<comment type="caution">
    <text evidence="4">The sequence shown here is derived from an EMBL/GenBank/DDBJ whole genome shotgun (WGS) entry which is preliminary data.</text>
</comment>
<name>A0ABN1PD21_9PSEU</name>
<feature type="domain" description="CAAX prenyl protease 2/Lysostaphin resistance protein A-like" evidence="3">
    <location>
        <begin position="135"/>
        <end position="242"/>
    </location>
</feature>
<gene>
    <name evidence="4" type="ORF">GCM10009559_11400</name>
</gene>
<feature type="transmembrane region" description="Helical" evidence="2">
    <location>
        <begin position="126"/>
        <end position="146"/>
    </location>
</feature>
<feature type="transmembrane region" description="Helical" evidence="2">
    <location>
        <begin position="200"/>
        <end position="223"/>
    </location>
</feature>
<dbReference type="Proteomes" id="UP001499967">
    <property type="component" value="Unassembled WGS sequence"/>
</dbReference>
<feature type="transmembrane region" description="Helical" evidence="2">
    <location>
        <begin position="263"/>
        <end position="281"/>
    </location>
</feature>
<keyword evidence="5" id="KW-1185">Reference proteome</keyword>
<evidence type="ECO:0000256" key="2">
    <source>
        <dbReference type="SAM" id="Phobius"/>
    </source>
</evidence>
<organism evidence="4 5">
    <name type="scientific">Pseudonocardia zijingensis</name>
    <dbReference type="NCBI Taxonomy" id="153376"/>
    <lineage>
        <taxon>Bacteria</taxon>
        <taxon>Bacillati</taxon>
        <taxon>Actinomycetota</taxon>
        <taxon>Actinomycetes</taxon>
        <taxon>Pseudonocardiales</taxon>
        <taxon>Pseudonocardiaceae</taxon>
        <taxon>Pseudonocardia</taxon>
    </lineage>
</organism>
<evidence type="ECO:0000313" key="5">
    <source>
        <dbReference type="Proteomes" id="UP001499967"/>
    </source>
</evidence>